<gene>
    <name evidence="2" type="ORF">NAV_LOCUS8858</name>
</gene>
<proteinExistence type="predicted"/>
<keyword evidence="3" id="KW-1185">Reference proteome</keyword>
<dbReference type="EMBL" id="UPTC01003006">
    <property type="protein sequence ID" value="VBB34067.1"/>
    <property type="molecule type" value="Genomic_DNA"/>
</dbReference>
<name>A0A498SXK2_ACAVI</name>
<reference evidence="2 3" key="1">
    <citation type="submission" date="2018-08" db="EMBL/GenBank/DDBJ databases">
        <authorList>
            <person name="Laetsch R D."/>
            <person name="Stevens L."/>
            <person name="Kumar S."/>
            <person name="Blaxter L. M."/>
        </authorList>
    </citation>
    <scope>NUCLEOTIDE SEQUENCE [LARGE SCALE GENOMIC DNA]</scope>
</reference>
<organism evidence="2 3">
    <name type="scientific">Acanthocheilonema viteae</name>
    <name type="common">Filarial nematode worm</name>
    <name type="synonym">Dipetalonema viteae</name>
    <dbReference type="NCBI Taxonomy" id="6277"/>
    <lineage>
        <taxon>Eukaryota</taxon>
        <taxon>Metazoa</taxon>
        <taxon>Ecdysozoa</taxon>
        <taxon>Nematoda</taxon>
        <taxon>Chromadorea</taxon>
        <taxon>Rhabditida</taxon>
        <taxon>Spirurina</taxon>
        <taxon>Spiruromorpha</taxon>
        <taxon>Filarioidea</taxon>
        <taxon>Onchocercidae</taxon>
        <taxon>Acanthocheilonema</taxon>
    </lineage>
</organism>
<feature type="region of interest" description="Disordered" evidence="1">
    <location>
        <begin position="1"/>
        <end position="75"/>
    </location>
</feature>
<accession>A0A498SXK2</accession>
<protein>
    <submittedName>
        <fullName evidence="2">Uncharacterized protein</fullName>
    </submittedName>
</protein>
<evidence type="ECO:0000313" key="3">
    <source>
        <dbReference type="Proteomes" id="UP000276991"/>
    </source>
</evidence>
<dbReference type="Proteomes" id="UP000276991">
    <property type="component" value="Unassembled WGS sequence"/>
</dbReference>
<sequence length="75" mass="7701">MACAPSRSGGAPRLPDPPVRDRRNEDEGDVGPSGSEGPKGALGKSGNLSASDRGDEGKRRMKGPKSQGPIRIMSG</sequence>
<evidence type="ECO:0000256" key="1">
    <source>
        <dbReference type="SAM" id="MobiDB-lite"/>
    </source>
</evidence>
<evidence type="ECO:0000313" key="2">
    <source>
        <dbReference type="EMBL" id="VBB34067.1"/>
    </source>
</evidence>
<dbReference type="AlphaFoldDB" id="A0A498SXK2"/>